<evidence type="ECO:0000259" key="4">
    <source>
        <dbReference type="SMART" id="SM00856"/>
    </source>
</evidence>
<organism evidence="5 6">
    <name type="scientific">Rhamnella rubrinervis</name>
    <dbReference type="NCBI Taxonomy" id="2594499"/>
    <lineage>
        <taxon>Eukaryota</taxon>
        <taxon>Viridiplantae</taxon>
        <taxon>Streptophyta</taxon>
        <taxon>Embryophyta</taxon>
        <taxon>Tracheophyta</taxon>
        <taxon>Spermatophyta</taxon>
        <taxon>Magnoliopsida</taxon>
        <taxon>eudicotyledons</taxon>
        <taxon>Gunneridae</taxon>
        <taxon>Pentapetalae</taxon>
        <taxon>rosids</taxon>
        <taxon>fabids</taxon>
        <taxon>Rosales</taxon>
        <taxon>Rhamnaceae</taxon>
        <taxon>rhamnoid group</taxon>
        <taxon>Rhamneae</taxon>
        <taxon>Rhamnella</taxon>
    </lineage>
</organism>
<reference evidence="5" key="1">
    <citation type="submission" date="2020-03" db="EMBL/GenBank/DDBJ databases">
        <title>A high-quality chromosome-level genome assembly of a woody plant with both climbing and erect habits, Rhamnella rubrinervis.</title>
        <authorList>
            <person name="Lu Z."/>
            <person name="Yang Y."/>
            <person name="Zhu X."/>
            <person name="Sun Y."/>
        </authorList>
    </citation>
    <scope>NUCLEOTIDE SEQUENCE</scope>
    <source>
        <strain evidence="5">BYM</strain>
        <tissue evidence="5">Leaf</tissue>
    </source>
</reference>
<name>A0A8K0DXJ5_9ROSA</name>
<proteinExistence type="inferred from homology"/>
<evidence type="ECO:0000256" key="3">
    <source>
        <dbReference type="ARBA" id="ARBA00038471"/>
    </source>
</evidence>
<dbReference type="NCBIfam" id="TIGR01614">
    <property type="entry name" value="PME_inhib"/>
    <property type="match status" value="1"/>
</dbReference>
<dbReference type="AlphaFoldDB" id="A0A8K0DXJ5"/>
<sequence>MLVVFYNHFHANSLGIVRAQTPLVESICKQAESYEFCCSTFSSHLRTSTSDLHGLALISIAETIEHVRDICDRLIPQLLVSNYINSVGKQRIKICQSDYNESLEKFFGAFASSSRRSYWEVIDWVRDGANKAIDCEDVYRRYDPISVSPISADNHKVIKLVEITLIVVQPLVTFV</sequence>
<keyword evidence="2" id="KW-1015">Disulfide bond</keyword>
<gene>
    <name evidence="5" type="ORF">FNV43_RR23668</name>
</gene>
<dbReference type="InterPro" id="IPR006501">
    <property type="entry name" value="Pectinesterase_inhib_dom"/>
</dbReference>
<dbReference type="GO" id="GO:0046910">
    <property type="term" value="F:pectinesterase inhibitor activity"/>
    <property type="evidence" value="ECO:0007669"/>
    <property type="project" value="InterPro"/>
</dbReference>
<dbReference type="PANTHER" id="PTHR36710">
    <property type="entry name" value="PECTINESTERASE INHIBITOR-LIKE"/>
    <property type="match status" value="1"/>
</dbReference>
<evidence type="ECO:0000313" key="6">
    <source>
        <dbReference type="Proteomes" id="UP000796880"/>
    </source>
</evidence>
<dbReference type="EMBL" id="VOIH02000010">
    <property type="protein sequence ID" value="KAF3436576.1"/>
    <property type="molecule type" value="Genomic_DNA"/>
</dbReference>
<dbReference type="InterPro" id="IPR034086">
    <property type="entry name" value="PMEI_plant"/>
</dbReference>
<evidence type="ECO:0000256" key="1">
    <source>
        <dbReference type="ARBA" id="ARBA00022729"/>
    </source>
</evidence>
<feature type="domain" description="Pectinesterase inhibitor" evidence="4">
    <location>
        <begin position="19"/>
        <end position="167"/>
    </location>
</feature>
<keyword evidence="6" id="KW-1185">Reference proteome</keyword>
<comment type="similarity">
    <text evidence="3">Belongs to the PMEI family.</text>
</comment>
<comment type="caution">
    <text evidence="5">The sequence shown here is derived from an EMBL/GenBank/DDBJ whole genome shotgun (WGS) entry which is preliminary data.</text>
</comment>
<dbReference type="SUPFAM" id="SSF101148">
    <property type="entry name" value="Plant invertase/pectin methylesterase inhibitor"/>
    <property type="match status" value="1"/>
</dbReference>
<accession>A0A8K0DXJ5</accession>
<dbReference type="OrthoDB" id="1094948at2759"/>
<protein>
    <recommendedName>
        <fullName evidence="4">Pectinesterase inhibitor domain-containing protein</fullName>
    </recommendedName>
</protein>
<dbReference type="SMART" id="SM00856">
    <property type="entry name" value="PMEI"/>
    <property type="match status" value="1"/>
</dbReference>
<keyword evidence="1" id="KW-0732">Signal</keyword>
<dbReference type="PANTHER" id="PTHR36710:SF1">
    <property type="entry name" value="F14J9.2 PROTEIN"/>
    <property type="match status" value="1"/>
</dbReference>
<dbReference type="InterPro" id="IPR052421">
    <property type="entry name" value="PCW_Enzyme_Inhibitor"/>
</dbReference>
<dbReference type="Gene3D" id="1.20.140.40">
    <property type="entry name" value="Invertase/pectin methylesterase inhibitor family protein"/>
    <property type="match status" value="1"/>
</dbReference>
<dbReference type="Pfam" id="PF04043">
    <property type="entry name" value="PMEI"/>
    <property type="match status" value="1"/>
</dbReference>
<evidence type="ECO:0000313" key="5">
    <source>
        <dbReference type="EMBL" id="KAF3436576.1"/>
    </source>
</evidence>
<dbReference type="CDD" id="cd15797">
    <property type="entry name" value="PMEI"/>
    <property type="match status" value="1"/>
</dbReference>
<dbReference type="InterPro" id="IPR035513">
    <property type="entry name" value="Invertase/methylesterase_inhib"/>
</dbReference>
<dbReference type="Proteomes" id="UP000796880">
    <property type="component" value="Unassembled WGS sequence"/>
</dbReference>
<evidence type="ECO:0000256" key="2">
    <source>
        <dbReference type="ARBA" id="ARBA00023157"/>
    </source>
</evidence>